<keyword evidence="2" id="KW-1185">Reference proteome</keyword>
<name>A0A7J9N4Q7_GOSSC</name>
<dbReference type="AlphaFoldDB" id="A0A7J9N4Q7"/>
<proteinExistence type="predicted"/>
<accession>A0A7J9N4Q7</accession>
<comment type="caution">
    <text evidence="1">The sequence shown here is derived from an EMBL/GenBank/DDBJ whole genome shotgun (WGS) entry which is preliminary data.</text>
</comment>
<sequence length="57" mass="6829">MEEEKMNMRLDPDVKKLEAERLRKGKAKAEEDLDILKTYYKKLRSSMRIVWLGKTSK</sequence>
<protein>
    <submittedName>
        <fullName evidence="1">Uncharacterized protein</fullName>
    </submittedName>
</protein>
<evidence type="ECO:0000313" key="1">
    <source>
        <dbReference type="EMBL" id="MBA0878107.1"/>
    </source>
</evidence>
<dbReference type="Proteomes" id="UP000593576">
    <property type="component" value="Unassembled WGS sequence"/>
</dbReference>
<organism evidence="1 2">
    <name type="scientific">Gossypium schwendimanii</name>
    <name type="common">Cotton</name>
    <dbReference type="NCBI Taxonomy" id="34291"/>
    <lineage>
        <taxon>Eukaryota</taxon>
        <taxon>Viridiplantae</taxon>
        <taxon>Streptophyta</taxon>
        <taxon>Embryophyta</taxon>
        <taxon>Tracheophyta</taxon>
        <taxon>Spermatophyta</taxon>
        <taxon>Magnoliopsida</taxon>
        <taxon>eudicotyledons</taxon>
        <taxon>Gunneridae</taxon>
        <taxon>Pentapetalae</taxon>
        <taxon>rosids</taxon>
        <taxon>malvids</taxon>
        <taxon>Malvales</taxon>
        <taxon>Malvaceae</taxon>
        <taxon>Malvoideae</taxon>
        <taxon>Gossypium</taxon>
    </lineage>
</organism>
<gene>
    <name evidence="1" type="ORF">Goshw_000299</name>
</gene>
<dbReference type="EMBL" id="JABFAF010270527">
    <property type="protein sequence ID" value="MBA0878107.1"/>
    <property type="molecule type" value="Genomic_DNA"/>
</dbReference>
<reference evidence="1 2" key="1">
    <citation type="journal article" date="2019" name="Genome Biol. Evol.">
        <title>Insights into the evolution of the New World diploid cottons (Gossypium, subgenus Houzingenia) based on genome sequencing.</title>
        <authorList>
            <person name="Grover C.E."/>
            <person name="Arick M.A. 2nd"/>
            <person name="Thrash A."/>
            <person name="Conover J.L."/>
            <person name="Sanders W.S."/>
            <person name="Peterson D.G."/>
            <person name="Frelichowski J.E."/>
            <person name="Scheffler J.A."/>
            <person name="Scheffler B.E."/>
            <person name="Wendel J.F."/>
        </authorList>
    </citation>
    <scope>NUCLEOTIDE SEQUENCE [LARGE SCALE GENOMIC DNA]</scope>
    <source>
        <strain evidence="1">1</strain>
        <tissue evidence="1">Leaf</tissue>
    </source>
</reference>
<evidence type="ECO:0000313" key="2">
    <source>
        <dbReference type="Proteomes" id="UP000593576"/>
    </source>
</evidence>